<name>A0A699LDG6_TANCI</name>
<feature type="non-terminal residue" evidence="1">
    <location>
        <position position="40"/>
    </location>
</feature>
<accession>A0A699LDG6</accession>
<proteinExistence type="predicted"/>
<reference evidence="1" key="1">
    <citation type="journal article" date="2019" name="Sci. Rep.">
        <title>Draft genome of Tanacetum cinerariifolium, the natural source of mosquito coil.</title>
        <authorList>
            <person name="Yamashiro T."/>
            <person name="Shiraishi A."/>
            <person name="Satake H."/>
            <person name="Nakayama K."/>
        </authorList>
    </citation>
    <scope>NUCLEOTIDE SEQUENCE</scope>
</reference>
<comment type="caution">
    <text evidence="1">The sequence shown here is derived from an EMBL/GenBank/DDBJ whole genome shotgun (WGS) entry which is preliminary data.</text>
</comment>
<dbReference type="AlphaFoldDB" id="A0A699LDG6"/>
<dbReference type="EMBL" id="BKCJ010593904">
    <property type="protein sequence ID" value="GFB28851.1"/>
    <property type="molecule type" value="Genomic_DNA"/>
</dbReference>
<organism evidence="1">
    <name type="scientific">Tanacetum cinerariifolium</name>
    <name type="common">Dalmatian daisy</name>
    <name type="synonym">Chrysanthemum cinerariifolium</name>
    <dbReference type="NCBI Taxonomy" id="118510"/>
    <lineage>
        <taxon>Eukaryota</taxon>
        <taxon>Viridiplantae</taxon>
        <taxon>Streptophyta</taxon>
        <taxon>Embryophyta</taxon>
        <taxon>Tracheophyta</taxon>
        <taxon>Spermatophyta</taxon>
        <taxon>Magnoliopsida</taxon>
        <taxon>eudicotyledons</taxon>
        <taxon>Gunneridae</taxon>
        <taxon>Pentapetalae</taxon>
        <taxon>asterids</taxon>
        <taxon>campanulids</taxon>
        <taxon>Asterales</taxon>
        <taxon>Asteraceae</taxon>
        <taxon>Asteroideae</taxon>
        <taxon>Anthemideae</taxon>
        <taxon>Anthemidinae</taxon>
        <taxon>Tanacetum</taxon>
    </lineage>
</organism>
<sequence length="40" mass="4103">MTNSCHLDTTRHHPAAADTVVGTLVAEVDTANSTGHTAAE</sequence>
<gene>
    <name evidence="1" type="ORF">Tci_700822</name>
</gene>
<evidence type="ECO:0000313" key="1">
    <source>
        <dbReference type="EMBL" id="GFB28851.1"/>
    </source>
</evidence>
<protein>
    <submittedName>
        <fullName evidence="1">Uncharacterized protein</fullName>
    </submittedName>
</protein>